<evidence type="ECO:0000313" key="7">
    <source>
        <dbReference type="Proteomes" id="UP000051587"/>
    </source>
</evidence>
<evidence type="ECO:0000256" key="4">
    <source>
        <dbReference type="ARBA" id="ARBA00023136"/>
    </source>
</evidence>
<accession>A0A0P1FML9</accession>
<proteinExistence type="predicted"/>
<evidence type="ECO:0000256" key="2">
    <source>
        <dbReference type="ARBA" id="ARBA00022692"/>
    </source>
</evidence>
<evidence type="ECO:0000256" key="5">
    <source>
        <dbReference type="SAM" id="Phobius"/>
    </source>
</evidence>
<dbReference type="InterPro" id="IPR003752">
    <property type="entry name" value="DiS_bond_form_DsbB/BdbC"/>
</dbReference>
<sequence length="153" mass="16237">MITQLDRKSLISLATTGSCALLGGAFLFQFFGYAPCELCLWQRWPHGAAILVGAVALSLGYAGLAWLGALAAVIAGGLGVYHTGVERHWWQGPDSCTGSGGLDMTSLLSTDGSNVVLCDQVSWQMLGLSMASWNALASFGLVILWLMAARRRD</sequence>
<dbReference type="Pfam" id="PF02600">
    <property type="entry name" value="DsbB"/>
    <property type="match status" value="1"/>
</dbReference>
<dbReference type="InterPro" id="IPR024199">
    <property type="entry name" value="Uncharacterised_DsbB"/>
</dbReference>
<dbReference type="PIRSF" id="PIRSF033913">
    <property type="entry name" value="S-S_format_DsbB"/>
    <property type="match status" value="1"/>
</dbReference>
<feature type="transmembrane region" description="Helical" evidence="5">
    <location>
        <begin position="131"/>
        <end position="149"/>
    </location>
</feature>
<name>A0A0P1FML9_THAGE</name>
<dbReference type="Gene3D" id="1.20.1550.10">
    <property type="entry name" value="DsbB-like"/>
    <property type="match status" value="1"/>
</dbReference>
<dbReference type="GO" id="GO:0016020">
    <property type="term" value="C:membrane"/>
    <property type="evidence" value="ECO:0007669"/>
    <property type="project" value="UniProtKB-SubCell"/>
</dbReference>
<dbReference type="InterPro" id="IPR023380">
    <property type="entry name" value="DsbB-like_sf"/>
</dbReference>
<dbReference type="STRING" id="53501.SAMN04488043_103141"/>
<dbReference type="GO" id="GO:0006457">
    <property type="term" value="P:protein folding"/>
    <property type="evidence" value="ECO:0007669"/>
    <property type="project" value="InterPro"/>
</dbReference>
<feature type="transmembrane region" description="Helical" evidence="5">
    <location>
        <begin position="12"/>
        <end position="36"/>
    </location>
</feature>
<evidence type="ECO:0000256" key="3">
    <source>
        <dbReference type="ARBA" id="ARBA00022989"/>
    </source>
</evidence>
<dbReference type="OrthoDB" id="9808637at2"/>
<organism evidence="6 7">
    <name type="scientific">Thalassovita gelatinovora</name>
    <name type="common">Thalassobius gelatinovorus</name>
    <dbReference type="NCBI Taxonomy" id="53501"/>
    <lineage>
        <taxon>Bacteria</taxon>
        <taxon>Pseudomonadati</taxon>
        <taxon>Pseudomonadota</taxon>
        <taxon>Alphaproteobacteria</taxon>
        <taxon>Rhodobacterales</taxon>
        <taxon>Roseobacteraceae</taxon>
        <taxon>Thalassovita</taxon>
    </lineage>
</organism>
<feature type="transmembrane region" description="Helical" evidence="5">
    <location>
        <begin position="48"/>
        <end position="81"/>
    </location>
</feature>
<dbReference type="EMBL" id="CYSA01000003">
    <property type="protein sequence ID" value="CUH62676.1"/>
    <property type="molecule type" value="Genomic_DNA"/>
</dbReference>
<evidence type="ECO:0000256" key="1">
    <source>
        <dbReference type="ARBA" id="ARBA00004141"/>
    </source>
</evidence>
<keyword evidence="3 5" id="KW-1133">Transmembrane helix</keyword>
<keyword evidence="2 5" id="KW-0812">Transmembrane</keyword>
<dbReference type="Proteomes" id="UP000051587">
    <property type="component" value="Unassembled WGS sequence"/>
</dbReference>
<dbReference type="RefSeq" id="WP_058261042.1">
    <property type="nucleotide sequence ID" value="NZ_CP051181.1"/>
</dbReference>
<protein>
    <submittedName>
        <fullName evidence="6">Disulfide bond formation protein DsbB</fullName>
    </submittedName>
</protein>
<reference evidence="6 7" key="1">
    <citation type="submission" date="2015-09" db="EMBL/GenBank/DDBJ databases">
        <authorList>
            <consortium name="Swine Surveillance"/>
        </authorList>
    </citation>
    <scope>NUCLEOTIDE SEQUENCE [LARGE SCALE GENOMIC DNA]</scope>
    <source>
        <strain evidence="6 7">CECT 4357</strain>
    </source>
</reference>
<evidence type="ECO:0000313" key="6">
    <source>
        <dbReference type="EMBL" id="CUH62676.1"/>
    </source>
</evidence>
<comment type="subcellular location">
    <subcellularLocation>
        <location evidence="1">Membrane</location>
        <topology evidence="1">Multi-pass membrane protein</topology>
    </subcellularLocation>
</comment>
<keyword evidence="7" id="KW-1185">Reference proteome</keyword>
<dbReference type="GO" id="GO:0015035">
    <property type="term" value="F:protein-disulfide reductase activity"/>
    <property type="evidence" value="ECO:0007669"/>
    <property type="project" value="InterPro"/>
</dbReference>
<dbReference type="SUPFAM" id="SSF158442">
    <property type="entry name" value="DsbB-like"/>
    <property type="match status" value="1"/>
</dbReference>
<keyword evidence="4 5" id="KW-0472">Membrane</keyword>
<gene>
    <name evidence="6" type="ORF">TG4357_00241</name>
</gene>
<dbReference type="PROSITE" id="PS51257">
    <property type="entry name" value="PROKAR_LIPOPROTEIN"/>
    <property type="match status" value="1"/>
</dbReference>
<dbReference type="AlphaFoldDB" id="A0A0P1FML9"/>